<name>A0A8X8XZ91_SALSN</name>
<gene>
    <name evidence="2" type="ORF">SASPL_113270</name>
</gene>
<evidence type="ECO:0000313" key="2">
    <source>
        <dbReference type="EMBL" id="KAG6422888.1"/>
    </source>
</evidence>
<feature type="compositionally biased region" description="Basic and acidic residues" evidence="1">
    <location>
        <begin position="85"/>
        <end position="94"/>
    </location>
</feature>
<accession>A0A8X8XZ91</accession>
<proteinExistence type="predicted"/>
<dbReference type="AlphaFoldDB" id="A0A8X8XZ91"/>
<protein>
    <submittedName>
        <fullName evidence="2">Uncharacterized protein</fullName>
    </submittedName>
</protein>
<keyword evidence="3" id="KW-1185">Reference proteome</keyword>
<reference evidence="2" key="2">
    <citation type="submission" date="2020-08" db="EMBL/GenBank/DDBJ databases">
        <title>Plant Genome Project.</title>
        <authorList>
            <person name="Zhang R.-G."/>
        </authorList>
    </citation>
    <scope>NUCLEOTIDE SEQUENCE</scope>
    <source>
        <strain evidence="2">Huo1</strain>
        <tissue evidence="2">Leaf</tissue>
    </source>
</reference>
<evidence type="ECO:0000313" key="3">
    <source>
        <dbReference type="Proteomes" id="UP000298416"/>
    </source>
</evidence>
<sequence length="103" mass="10812">MSNVTNTPSPPPTEGKAAAEAEDGVEAAEAEDGVEEAGVADQTVQSATGFDEEAEDDHETPAEDDEEAEREPSPAPATAGQGDGRQLRPRDRLKPPNRFLNGI</sequence>
<feature type="compositionally biased region" description="Acidic residues" evidence="1">
    <location>
        <begin position="50"/>
        <end position="69"/>
    </location>
</feature>
<feature type="region of interest" description="Disordered" evidence="1">
    <location>
        <begin position="1"/>
        <end position="103"/>
    </location>
</feature>
<dbReference type="Proteomes" id="UP000298416">
    <property type="component" value="Unassembled WGS sequence"/>
</dbReference>
<organism evidence="2">
    <name type="scientific">Salvia splendens</name>
    <name type="common">Scarlet sage</name>
    <dbReference type="NCBI Taxonomy" id="180675"/>
    <lineage>
        <taxon>Eukaryota</taxon>
        <taxon>Viridiplantae</taxon>
        <taxon>Streptophyta</taxon>
        <taxon>Embryophyta</taxon>
        <taxon>Tracheophyta</taxon>
        <taxon>Spermatophyta</taxon>
        <taxon>Magnoliopsida</taxon>
        <taxon>eudicotyledons</taxon>
        <taxon>Gunneridae</taxon>
        <taxon>Pentapetalae</taxon>
        <taxon>asterids</taxon>
        <taxon>lamiids</taxon>
        <taxon>Lamiales</taxon>
        <taxon>Lamiaceae</taxon>
        <taxon>Nepetoideae</taxon>
        <taxon>Mentheae</taxon>
        <taxon>Salviinae</taxon>
        <taxon>Salvia</taxon>
        <taxon>Salvia subgen. Calosphace</taxon>
        <taxon>core Calosphace</taxon>
    </lineage>
</organism>
<feature type="compositionally biased region" description="Acidic residues" evidence="1">
    <location>
        <begin position="20"/>
        <end position="35"/>
    </location>
</feature>
<evidence type="ECO:0000256" key="1">
    <source>
        <dbReference type="SAM" id="MobiDB-lite"/>
    </source>
</evidence>
<reference evidence="2" key="1">
    <citation type="submission" date="2018-01" db="EMBL/GenBank/DDBJ databases">
        <authorList>
            <person name="Mao J.F."/>
        </authorList>
    </citation>
    <scope>NUCLEOTIDE SEQUENCE</scope>
    <source>
        <strain evidence="2">Huo1</strain>
        <tissue evidence="2">Leaf</tissue>
    </source>
</reference>
<comment type="caution">
    <text evidence="2">The sequence shown here is derived from an EMBL/GenBank/DDBJ whole genome shotgun (WGS) entry which is preliminary data.</text>
</comment>
<dbReference type="EMBL" id="PNBA02000005">
    <property type="protein sequence ID" value="KAG6422888.1"/>
    <property type="molecule type" value="Genomic_DNA"/>
</dbReference>